<protein>
    <recommendedName>
        <fullName evidence="5">DUF3823 domain-containing protein</fullName>
    </recommendedName>
</protein>
<dbReference type="InterPro" id="IPR041186">
    <property type="entry name" value="DUF3823_C"/>
</dbReference>
<dbReference type="EMBL" id="BMER01000001">
    <property type="protein sequence ID" value="GGG84001.1"/>
    <property type="molecule type" value="Genomic_DNA"/>
</dbReference>
<sequence>MKKYVNMFLLPAVVAVSSCGLDNYDAPESTIRGRVVYNGEPIGVRGTGEAVQLQLYQDGYELRNPIQVFVTQDGTFEAKVFDGEYKLVTRDNNGPWVNDRDTTVVNVKGTANVDKEVTPFYTLSNVQLSLNGSSVNASFQIEEVAGGRDIEYVLILVGKTSFVDDVSSNGRLRIDGVTAGTTVTGTVDLTDNADFNAGKPVFARVALRPAGKDQAIYSQVVRLR</sequence>
<reference evidence="3" key="1">
    <citation type="journal article" date="2014" name="Int. J. Syst. Evol. Microbiol.">
        <title>Complete genome sequence of Corynebacterium casei LMG S-19264T (=DSM 44701T), isolated from a smear-ripened cheese.</title>
        <authorList>
            <consortium name="US DOE Joint Genome Institute (JGI-PGF)"/>
            <person name="Walter F."/>
            <person name="Albersmeier A."/>
            <person name="Kalinowski J."/>
            <person name="Ruckert C."/>
        </authorList>
    </citation>
    <scope>NUCLEOTIDE SEQUENCE</scope>
    <source>
        <strain evidence="3">CGMCC 1.12195</strain>
    </source>
</reference>
<dbReference type="Pfam" id="PF18003">
    <property type="entry name" value="DUF3823_C"/>
    <property type="match status" value="1"/>
</dbReference>
<dbReference type="AlphaFoldDB" id="A0A917M885"/>
<accession>A0A917M885</accession>
<dbReference type="RefSeq" id="WP_188505401.1">
    <property type="nucleotide sequence ID" value="NZ_BMER01000001.1"/>
</dbReference>
<comment type="caution">
    <text evidence="3">The sequence shown here is derived from an EMBL/GenBank/DDBJ whole genome shotgun (WGS) entry which is preliminary data.</text>
</comment>
<dbReference type="InterPro" id="IPR024278">
    <property type="entry name" value="DUF3823_N"/>
</dbReference>
<organism evidence="3 4">
    <name type="scientific">Parapedobacter pyrenivorans</name>
    <dbReference type="NCBI Taxonomy" id="1305674"/>
    <lineage>
        <taxon>Bacteria</taxon>
        <taxon>Pseudomonadati</taxon>
        <taxon>Bacteroidota</taxon>
        <taxon>Sphingobacteriia</taxon>
        <taxon>Sphingobacteriales</taxon>
        <taxon>Sphingobacteriaceae</taxon>
        <taxon>Parapedobacter</taxon>
    </lineage>
</organism>
<evidence type="ECO:0000313" key="3">
    <source>
        <dbReference type="EMBL" id="GGG84001.1"/>
    </source>
</evidence>
<feature type="domain" description="DUF3823" evidence="1">
    <location>
        <begin position="29"/>
        <end position="118"/>
    </location>
</feature>
<evidence type="ECO:0008006" key="5">
    <source>
        <dbReference type="Google" id="ProtNLM"/>
    </source>
</evidence>
<dbReference type="Pfam" id="PF12866">
    <property type="entry name" value="DUF3823"/>
    <property type="match status" value="1"/>
</dbReference>
<proteinExistence type="predicted"/>
<feature type="domain" description="DUF3823" evidence="2">
    <location>
        <begin position="121"/>
        <end position="222"/>
    </location>
</feature>
<reference evidence="3" key="2">
    <citation type="submission" date="2020-09" db="EMBL/GenBank/DDBJ databases">
        <authorList>
            <person name="Sun Q."/>
            <person name="Zhou Y."/>
        </authorList>
    </citation>
    <scope>NUCLEOTIDE SEQUENCE</scope>
    <source>
        <strain evidence="3">CGMCC 1.12195</strain>
    </source>
</reference>
<evidence type="ECO:0000259" key="2">
    <source>
        <dbReference type="Pfam" id="PF18003"/>
    </source>
</evidence>
<dbReference type="Gene3D" id="2.60.40.1120">
    <property type="entry name" value="Carboxypeptidase-like, regulatory domain"/>
    <property type="match status" value="1"/>
</dbReference>
<evidence type="ECO:0000259" key="1">
    <source>
        <dbReference type="Pfam" id="PF12866"/>
    </source>
</evidence>
<evidence type="ECO:0000313" key="4">
    <source>
        <dbReference type="Proteomes" id="UP000660862"/>
    </source>
</evidence>
<dbReference type="PROSITE" id="PS51257">
    <property type="entry name" value="PROKAR_LIPOPROTEIN"/>
    <property type="match status" value="1"/>
</dbReference>
<keyword evidence="4" id="KW-1185">Reference proteome</keyword>
<dbReference type="Proteomes" id="UP000660862">
    <property type="component" value="Unassembled WGS sequence"/>
</dbReference>
<dbReference type="Gene3D" id="2.60.40.2060">
    <property type="match status" value="1"/>
</dbReference>
<gene>
    <name evidence="3" type="ORF">GCM10007415_16430</name>
</gene>
<name>A0A917M885_9SPHI</name>